<dbReference type="InterPro" id="IPR000362">
    <property type="entry name" value="Fumarate_lyase_fam"/>
</dbReference>
<dbReference type="Gene3D" id="1.20.200.10">
    <property type="entry name" value="Fumarase/aspartase (Central domain)"/>
    <property type="match status" value="1"/>
</dbReference>
<dbReference type="Proteomes" id="UP000424462">
    <property type="component" value="Chromosome"/>
</dbReference>
<dbReference type="FunFam" id="1.20.200.10:FF:000001">
    <property type="entry name" value="Fumarate hydratase, mitochondrial"/>
    <property type="match status" value="1"/>
</dbReference>
<evidence type="ECO:0000256" key="4">
    <source>
        <dbReference type="ARBA" id="ARBA00023239"/>
    </source>
</evidence>
<dbReference type="FunFam" id="1.10.275.10:FF:000001">
    <property type="entry name" value="Fumarate hydratase, mitochondrial"/>
    <property type="match status" value="1"/>
</dbReference>
<dbReference type="PRINTS" id="PR00149">
    <property type="entry name" value="FUMRATELYASE"/>
</dbReference>
<dbReference type="InterPro" id="IPR051546">
    <property type="entry name" value="Aspartate_Ammonia-Lyase"/>
</dbReference>
<proteinExistence type="inferred from homology"/>
<evidence type="ECO:0000259" key="8">
    <source>
        <dbReference type="Pfam" id="PF10415"/>
    </source>
</evidence>
<feature type="region of interest" description="Disordered" evidence="6">
    <location>
        <begin position="1"/>
        <end position="89"/>
    </location>
</feature>
<dbReference type="InterPro" id="IPR018951">
    <property type="entry name" value="Fumarase_C_C"/>
</dbReference>
<feature type="compositionally biased region" description="Basic and acidic residues" evidence="6">
    <location>
        <begin position="42"/>
        <end position="52"/>
    </location>
</feature>
<sequence>MTQGQQPKNVDSGARSAAKKPATKPEETPENGATDTGNPETAAEHKMPEKDASAGQSAADTVAASRKDNQKAEAQSGQEPAPKPRPGYRMEEDLLGYKEVPEDAYYGIHTLRAMENFRISRTTINDVPEFIQGMVQVKKAAAMANRRLHTLPKLKAEAIVWACDQILEQGRCMDQFPIDVFQGGAGTSLNMNTNEVLANLALEYLGEEKGSYEVLNPNDDVNMSQSTNDAYPTGFRLGVFSAMSKLIIQMDLLQSSFQEKGKEFIDILKMGRTQLQDAVPMTLGDEFEAWAHNLAEEQATLRHAADRLLEVNLGATAIGTGVNTPAGYRHQVTASLSEATGLDVKSSRDLIEATSDTGAYVLAHSAVKRTAMKLSKICNDLRLLSSGPRAGLNEINLPPRQAGSSIMPAKVNPVIPEVVNQVCFKVFGNDMTVTMAAEAGQLQLNVMEPVIGECIFQSIRMLGNAADTLRTKCVDGITANPEVCRSYVDNSIGIITYLNPFIGHHNGDLIGKEAAATGRSVRELVLERELMDEATLDQVLSKENLMHPTFRGKLYLEF</sequence>
<dbReference type="PANTHER" id="PTHR42696">
    <property type="entry name" value="ASPARTATE AMMONIA-LYASE"/>
    <property type="match status" value="1"/>
</dbReference>
<evidence type="ECO:0000256" key="1">
    <source>
        <dbReference type="ARBA" id="ARBA00005596"/>
    </source>
</evidence>
<dbReference type="InterPro" id="IPR024083">
    <property type="entry name" value="Fumarase/histidase_N"/>
</dbReference>
<evidence type="ECO:0000256" key="6">
    <source>
        <dbReference type="SAM" id="MobiDB-lite"/>
    </source>
</evidence>
<organism evidence="9 10">
    <name type="scientific">Corynebacterium occultum</name>
    <dbReference type="NCBI Taxonomy" id="2675219"/>
    <lineage>
        <taxon>Bacteria</taxon>
        <taxon>Bacillati</taxon>
        <taxon>Actinomycetota</taxon>
        <taxon>Actinomycetes</taxon>
        <taxon>Mycobacteriales</taxon>
        <taxon>Corynebacteriaceae</taxon>
        <taxon>Corynebacterium</taxon>
    </lineage>
</organism>
<accession>A0A6B8W611</accession>
<keyword evidence="4 9" id="KW-0456">Lyase</keyword>
<dbReference type="NCBIfam" id="NF008909">
    <property type="entry name" value="PRK12273.1"/>
    <property type="match status" value="1"/>
</dbReference>
<evidence type="ECO:0000259" key="7">
    <source>
        <dbReference type="Pfam" id="PF00206"/>
    </source>
</evidence>
<dbReference type="EMBL" id="CP046455">
    <property type="protein sequence ID" value="QGU07417.1"/>
    <property type="molecule type" value="Genomic_DNA"/>
</dbReference>
<dbReference type="EC" id="4.3.1.1" evidence="2 5"/>
<dbReference type="NCBIfam" id="TIGR00839">
    <property type="entry name" value="aspA"/>
    <property type="match status" value="1"/>
</dbReference>
<gene>
    <name evidence="9" type="primary">aspA</name>
    <name evidence="9" type="ORF">COCCU_07415</name>
</gene>
<evidence type="ECO:0000313" key="9">
    <source>
        <dbReference type="EMBL" id="QGU07417.1"/>
    </source>
</evidence>
<dbReference type="Gene3D" id="1.10.40.30">
    <property type="entry name" value="Fumarase/aspartase (C-terminal domain)"/>
    <property type="match status" value="1"/>
</dbReference>
<dbReference type="GO" id="GO:0006531">
    <property type="term" value="P:aspartate metabolic process"/>
    <property type="evidence" value="ECO:0007669"/>
    <property type="project" value="InterPro"/>
</dbReference>
<dbReference type="SUPFAM" id="SSF48557">
    <property type="entry name" value="L-aspartase-like"/>
    <property type="match status" value="1"/>
</dbReference>
<dbReference type="GO" id="GO:0005829">
    <property type="term" value="C:cytosol"/>
    <property type="evidence" value="ECO:0007669"/>
    <property type="project" value="TreeGrafter"/>
</dbReference>
<dbReference type="PRINTS" id="PR00145">
    <property type="entry name" value="ARGSUCLYASE"/>
</dbReference>
<dbReference type="GO" id="GO:0006099">
    <property type="term" value="P:tricarboxylic acid cycle"/>
    <property type="evidence" value="ECO:0007669"/>
    <property type="project" value="InterPro"/>
</dbReference>
<evidence type="ECO:0000256" key="2">
    <source>
        <dbReference type="ARBA" id="ARBA00012992"/>
    </source>
</evidence>
<protein>
    <recommendedName>
        <fullName evidence="3 5">Aspartate ammonia-lyase</fullName>
        <ecNumber evidence="2 5">4.3.1.1</ecNumber>
    </recommendedName>
</protein>
<dbReference type="CDD" id="cd01357">
    <property type="entry name" value="Aspartase"/>
    <property type="match status" value="1"/>
</dbReference>
<name>A0A6B8W611_9CORY</name>
<keyword evidence="10" id="KW-1185">Reference proteome</keyword>
<evidence type="ECO:0000256" key="5">
    <source>
        <dbReference type="NCBIfam" id="TIGR00839"/>
    </source>
</evidence>
<dbReference type="InterPro" id="IPR004708">
    <property type="entry name" value="ApsA"/>
</dbReference>
<dbReference type="Pfam" id="PF00206">
    <property type="entry name" value="Lyase_1"/>
    <property type="match status" value="1"/>
</dbReference>
<dbReference type="InterPro" id="IPR022761">
    <property type="entry name" value="Fumarate_lyase_N"/>
</dbReference>
<feature type="domain" description="Fumarate lyase N-terminal" evidence="7">
    <location>
        <begin position="98"/>
        <end position="428"/>
    </location>
</feature>
<dbReference type="GO" id="GO:0008797">
    <property type="term" value="F:aspartate ammonia-lyase activity"/>
    <property type="evidence" value="ECO:0007669"/>
    <property type="project" value="UniProtKB-UniRule"/>
</dbReference>
<dbReference type="KEGG" id="cok:COCCU_07415"/>
<dbReference type="InterPro" id="IPR008948">
    <property type="entry name" value="L-Aspartase-like"/>
</dbReference>
<dbReference type="Pfam" id="PF10415">
    <property type="entry name" value="FumaraseC_C"/>
    <property type="match status" value="1"/>
</dbReference>
<reference evidence="9 10" key="1">
    <citation type="submission" date="2019-11" db="EMBL/GenBank/DDBJ databases">
        <title>Complete genome sequence of Corynebacterium kalinowskii 1959, a novel Corynebacterium species isolated from soil of a small paddock in Vilsendorf, Germany.</title>
        <authorList>
            <person name="Schaffert L."/>
            <person name="Ruwe M."/>
            <person name="Milse J."/>
            <person name="Hanuschka K."/>
            <person name="Ortseifen V."/>
            <person name="Droste J."/>
            <person name="Brandt D."/>
            <person name="Schlueter L."/>
            <person name="Kutter Y."/>
            <person name="Vinke S."/>
            <person name="Viehoefer P."/>
            <person name="Jacob L."/>
            <person name="Luebke N.-C."/>
            <person name="Schulte-Berndt E."/>
            <person name="Hain C."/>
            <person name="Linder M."/>
            <person name="Schmidt P."/>
            <person name="Wollenschlaeger L."/>
            <person name="Luttermann T."/>
            <person name="Thieme E."/>
            <person name="Hassa J."/>
            <person name="Haak M."/>
            <person name="Wittchen M."/>
            <person name="Mentz A."/>
            <person name="Persicke M."/>
            <person name="Busche T."/>
            <person name="Ruckert C."/>
        </authorList>
    </citation>
    <scope>NUCLEOTIDE SEQUENCE [LARGE SCALE GENOMIC DNA]</scope>
    <source>
        <strain evidence="9 10">2039</strain>
    </source>
</reference>
<dbReference type="AlphaFoldDB" id="A0A6B8W611"/>
<evidence type="ECO:0000256" key="3">
    <source>
        <dbReference type="ARBA" id="ARBA00016146"/>
    </source>
</evidence>
<dbReference type="PROSITE" id="PS00163">
    <property type="entry name" value="FUMARATE_LYASES"/>
    <property type="match status" value="1"/>
</dbReference>
<evidence type="ECO:0000313" key="10">
    <source>
        <dbReference type="Proteomes" id="UP000424462"/>
    </source>
</evidence>
<dbReference type="InterPro" id="IPR020557">
    <property type="entry name" value="Fumarate_lyase_CS"/>
</dbReference>
<dbReference type="PANTHER" id="PTHR42696:SF2">
    <property type="entry name" value="ASPARTATE AMMONIA-LYASE"/>
    <property type="match status" value="1"/>
</dbReference>
<feature type="domain" description="Fumarase C C-terminal" evidence="8">
    <location>
        <begin position="494"/>
        <end position="547"/>
    </location>
</feature>
<comment type="similarity">
    <text evidence="1">Belongs to the class-II fumarase/aspartase family. Aspartase subfamily.</text>
</comment>
<dbReference type="Gene3D" id="1.10.275.10">
    <property type="entry name" value="Fumarase/aspartase (N-terminal domain)"/>
    <property type="match status" value="1"/>
</dbReference>